<feature type="region of interest" description="Disordered" evidence="1">
    <location>
        <begin position="274"/>
        <end position="297"/>
    </location>
</feature>
<feature type="compositionally biased region" description="Acidic residues" evidence="1">
    <location>
        <begin position="285"/>
        <end position="297"/>
    </location>
</feature>
<evidence type="ECO:0000313" key="3">
    <source>
        <dbReference type="Proteomes" id="UP000053859"/>
    </source>
</evidence>
<reference evidence="2" key="1">
    <citation type="journal article" date="2015" name="Genome Announc.">
        <title>Draft Genome Sequence of Thiostrepton-Producing Streptomyces azureus ATCC 14921.</title>
        <authorList>
            <person name="Sakihara K."/>
            <person name="Maeda J."/>
            <person name="Tashiro K."/>
            <person name="Fujino Y."/>
            <person name="Kuhara S."/>
            <person name="Ohshima T."/>
            <person name="Ogata S."/>
            <person name="Doi K."/>
        </authorList>
    </citation>
    <scope>NUCLEOTIDE SEQUENCE [LARGE SCALE GENOMIC DNA]</scope>
    <source>
        <strain evidence="2">ATCC14921</strain>
    </source>
</reference>
<dbReference type="PATRIC" id="fig|146537.3.peg.7943"/>
<protein>
    <submittedName>
        <fullName evidence="2">Putative type II restriction enzyme</fullName>
    </submittedName>
</protein>
<dbReference type="Pfam" id="PF09517">
    <property type="entry name" value="RE_Eco29kI"/>
    <property type="match status" value="1"/>
</dbReference>
<organism evidence="2 3">
    <name type="scientific">Streptomyces azureus</name>
    <dbReference type="NCBI Taxonomy" id="146537"/>
    <lineage>
        <taxon>Bacteria</taxon>
        <taxon>Bacillati</taxon>
        <taxon>Actinomycetota</taxon>
        <taxon>Actinomycetes</taxon>
        <taxon>Kitasatosporales</taxon>
        <taxon>Streptomycetaceae</taxon>
        <taxon>Streptomyces</taxon>
    </lineage>
</organism>
<gene>
    <name evidence="2" type="ORF">SAZU_7535</name>
</gene>
<keyword evidence="3" id="KW-1185">Reference proteome</keyword>
<dbReference type="EMBL" id="DF968470">
    <property type="protein sequence ID" value="GAP52657.1"/>
    <property type="molecule type" value="Genomic_DNA"/>
</dbReference>
<evidence type="ECO:0000313" key="2">
    <source>
        <dbReference type="EMBL" id="GAP52657.1"/>
    </source>
</evidence>
<name>A0A0K8PXM1_STRAJ</name>
<accession>A0A0K8PXM1</accession>
<evidence type="ECO:0000256" key="1">
    <source>
        <dbReference type="SAM" id="MobiDB-lite"/>
    </source>
</evidence>
<dbReference type="Proteomes" id="UP000053859">
    <property type="component" value="Unassembled WGS sequence"/>
</dbReference>
<dbReference type="AlphaFoldDB" id="A0A0K8PXM1"/>
<proteinExistence type="predicted"/>
<sequence>MPKISGMPNSTPEALAEDAHGRFNPLGLGQLSENLRQALEAQPKVALADLQTFEGAGLYALYYRGTLPIYTPLLHTNVPLYVGKAEAGNSSYGDTPNERKPKLYRRIDKHRTSIKESDNLSVGDFDVRYLLLDDVWIVLGERALLRAYSPVLWNTLLTGFGSNPAGGARTNPRSYWDTMHPGRPRAANYLCNRTLTRQEIDARVKEGIEVSLMMPGADRDRALAVLRRRKYRAIWSLPGKKDDDKRFVVYRPDAFMEENAAFGVSVESAEWREAHTSVSVAAEPSELEEADDDQDGG</sequence>
<dbReference type="InterPro" id="IPR018575">
    <property type="entry name" value="Restrct_endonuc_II_Eco29kI"/>
</dbReference>